<sequence>MANVVLPDAVLVKSYVGGDENALATLIERHQSKIYGFIYSKVMDRDVTEDIFQDTFIKVIKTLKTKNYNEEGKFLPWVMRIAHNLIVDHFRKAQKMPYHRETEEFSIFSIMTDNSPNVETRIITEQVEVDLKRLINELPDDQREVLVMRIYDDLSFKEIADLTGVSINTALGRMRYALMNLRKVIEKNQIILTN</sequence>
<dbReference type="AlphaFoldDB" id="A0A0A2MG75"/>
<keyword evidence="2" id="KW-0805">Transcription regulation</keyword>
<evidence type="ECO:0000313" key="8">
    <source>
        <dbReference type="EMBL" id="KGO90596.1"/>
    </source>
</evidence>
<dbReference type="InterPro" id="IPR014284">
    <property type="entry name" value="RNA_pol_sigma-70_dom"/>
</dbReference>
<evidence type="ECO:0000256" key="5">
    <source>
        <dbReference type="ARBA" id="ARBA00023163"/>
    </source>
</evidence>
<evidence type="ECO:0000256" key="1">
    <source>
        <dbReference type="ARBA" id="ARBA00010641"/>
    </source>
</evidence>
<dbReference type="InterPro" id="IPR013325">
    <property type="entry name" value="RNA_pol_sigma_r2"/>
</dbReference>
<evidence type="ECO:0000313" key="9">
    <source>
        <dbReference type="Proteomes" id="UP000030121"/>
    </source>
</evidence>
<dbReference type="STRING" id="1121899.GCA_000430025_00931"/>
<dbReference type="InterPro" id="IPR039425">
    <property type="entry name" value="RNA_pol_sigma-70-like"/>
</dbReference>
<dbReference type="Pfam" id="PF08281">
    <property type="entry name" value="Sigma70_r4_2"/>
    <property type="match status" value="1"/>
</dbReference>
<dbReference type="Proteomes" id="UP000030121">
    <property type="component" value="Unassembled WGS sequence"/>
</dbReference>
<organism evidence="8 9">
    <name type="scientific">Flavobacterium suncheonense GH29-5 = DSM 17707</name>
    <dbReference type="NCBI Taxonomy" id="1121899"/>
    <lineage>
        <taxon>Bacteria</taxon>
        <taxon>Pseudomonadati</taxon>
        <taxon>Bacteroidota</taxon>
        <taxon>Flavobacteriia</taxon>
        <taxon>Flavobacteriales</taxon>
        <taxon>Flavobacteriaceae</taxon>
        <taxon>Flavobacterium</taxon>
    </lineage>
</organism>
<dbReference type="RefSeq" id="WP_026979692.1">
    <property type="nucleotide sequence ID" value="NZ_AUCZ01000004.1"/>
</dbReference>
<dbReference type="InterPro" id="IPR013324">
    <property type="entry name" value="RNA_pol_sigma_r3/r4-like"/>
</dbReference>
<name>A0A0A2MG75_9FLAO</name>
<dbReference type="InterPro" id="IPR036388">
    <property type="entry name" value="WH-like_DNA-bd_sf"/>
</dbReference>
<comment type="similarity">
    <text evidence="1">Belongs to the sigma-70 factor family. ECF subfamily.</text>
</comment>
<comment type="caution">
    <text evidence="8">The sequence shown here is derived from an EMBL/GenBank/DDBJ whole genome shotgun (WGS) entry which is preliminary data.</text>
</comment>
<feature type="domain" description="RNA polymerase sigma-70 region 2" evidence="6">
    <location>
        <begin position="26"/>
        <end position="95"/>
    </location>
</feature>
<dbReference type="Gene3D" id="1.10.1740.10">
    <property type="match status" value="1"/>
</dbReference>
<dbReference type="CDD" id="cd06171">
    <property type="entry name" value="Sigma70_r4"/>
    <property type="match status" value="1"/>
</dbReference>
<keyword evidence="5" id="KW-0804">Transcription</keyword>
<dbReference type="GO" id="GO:0003677">
    <property type="term" value="F:DNA binding"/>
    <property type="evidence" value="ECO:0007669"/>
    <property type="project" value="UniProtKB-KW"/>
</dbReference>
<dbReference type="GO" id="GO:0016987">
    <property type="term" value="F:sigma factor activity"/>
    <property type="evidence" value="ECO:0007669"/>
    <property type="project" value="UniProtKB-KW"/>
</dbReference>
<gene>
    <name evidence="8" type="ORF">Q764_00285</name>
</gene>
<dbReference type="PANTHER" id="PTHR43133:SF8">
    <property type="entry name" value="RNA POLYMERASE SIGMA FACTOR HI_1459-RELATED"/>
    <property type="match status" value="1"/>
</dbReference>
<evidence type="ECO:0000256" key="2">
    <source>
        <dbReference type="ARBA" id="ARBA00023015"/>
    </source>
</evidence>
<dbReference type="SUPFAM" id="SSF88946">
    <property type="entry name" value="Sigma2 domain of RNA polymerase sigma factors"/>
    <property type="match status" value="1"/>
</dbReference>
<evidence type="ECO:0000259" key="7">
    <source>
        <dbReference type="Pfam" id="PF08281"/>
    </source>
</evidence>
<dbReference type="PANTHER" id="PTHR43133">
    <property type="entry name" value="RNA POLYMERASE ECF-TYPE SIGMA FACTO"/>
    <property type="match status" value="1"/>
</dbReference>
<accession>A0A0A2MG75</accession>
<keyword evidence="3" id="KW-0731">Sigma factor</keyword>
<dbReference type="Pfam" id="PF04542">
    <property type="entry name" value="Sigma70_r2"/>
    <property type="match status" value="1"/>
</dbReference>
<feature type="domain" description="RNA polymerase sigma factor 70 region 4 type 2" evidence="7">
    <location>
        <begin position="130"/>
        <end position="169"/>
    </location>
</feature>
<dbReference type="NCBIfam" id="TIGR02937">
    <property type="entry name" value="sigma70-ECF"/>
    <property type="match status" value="1"/>
</dbReference>
<protein>
    <submittedName>
        <fullName evidence="8">RNA polymerase subunit sigma-24</fullName>
    </submittedName>
</protein>
<keyword evidence="9" id="KW-1185">Reference proteome</keyword>
<proteinExistence type="inferred from homology"/>
<evidence type="ECO:0000259" key="6">
    <source>
        <dbReference type="Pfam" id="PF04542"/>
    </source>
</evidence>
<dbReference type="InterPro" id="IPR013249">
    <property type="entry name" value="RNA_pol_sigma70_r4_t2"/>
</dbReference>
<dbReference type="EMBL" id="JRLW01000001">
    <property type="protein sequence ID" value="KGO90596.1"/>
    <property type="molecule type" value="Genomic_DNA"/>
</dbReference>
<dbReference type="Gene3D" id="1.10.10.10">
    <property type="entry name" value="Winged helix-like DNA-binding domain superfamily/Winged helix DNA-binding domain"/>
    <property type="match status" value="1"/>
</dbReference>
<dbReference type="GO" id="GO:0006352">
    <property type="term" value="P:DNA-templated transcription initiation"/>
    <property type="evidence" value="ECO:0007669"/>
    <property type="project" value="InterPro"/>
</dbReference>
<dbReference type="SUPFAM" id="SSF88659">
    <property type="entry name" value="Sigma3 and sigma4 domains of RNA polymerase sigma factors"/>
    <property type="match status" value="1"/>
</dbReference>
<dbReference type="InterPro" id="IPR007627">
    <property type="entry name" value="RNA_pol_sigma70_r2"/>
</dbReference>
<dbReference type="eggNOG" id="COG1595">
    <property type="taxonomic scope" value="Bacteria"/>
</dbReference>
<reference evidence="8 9" key="1">
    <citation type="submission" date="2013-09" db="EMBL/GenBank/DDBJ databases">
        <authorList>
            <person name="Zeng Z."/>
            <person name="Chen C."/>
        </authorList>
    </citation>
    <scope>NUCLEOTIDE SEQUENCE [LARGE SCALE GENOMIC DNA]</scope>
    <source>
        <strain evidence="8 9">GH29-5</strain>
    </source>
</reference>
<keyword evidence="4" id="KW-0238">DNA-binding</keyword>
<evidence type="ECO:0000256" key="3">
    <source>
        <dbReference type="ARBA" id="ARBA00023082"/>
    </source>
</evidence>
<dbReference type="OrthoDB" id="9790423at2"/>
<evidence type="ECO:0000256" key="4">
    <source>
        <dbReference type="ARBA" id="ARBA00023125"/>
    </source>
</evidence>